<proteinExistence type="predicted"/>
<organism evidence="1 2">
    <name type="scientific">Cryptosporangium minutisporangium</name>
    <dbReference type="NCBI Taxonomy" id="113569"/>
    <lineage>
        <taxon>Bacteria</taxon>
        <taxon>Bacillati</taxon>
        <taxon>Actinomycetota</taxon>
        <taxon>Actinomycetes</taxon>
        <taxon>Cryptosporangiales</taxon>
        <taxon>Cryptosporangiaceae</taxon>
        <taxon>Cryptosporangium</taxon>
    </lineage>
</organism>
<accession>A0ABP6SVB6</accession>
<evidence type="ECO:0000313" key="1">
    <source>
        <dbReference type="EMBL" id="GAA3385785.1"/>
    </source>
</evidence>
<dbReference type="EMBL" id="BAAAYN010000012">
    <property type="protein sequence ID" value="GAA3385785.1"/>
    <property type="molecule type" value="Genomic_DNA"/>
</dbReference>
<reference evidence="2" key="1">
    <citation type="journal article" date="2019" name="Int. J. Syst. Evol. Microbiol.">
        <title>The Global Catalogue of Microorganisms (GCM) 10K type strain sequencing project: providing services to taxonomists for standard genome sequencing and annotation.</title>
        <authorList>
            <consortium name="The Broad Institute Genomics Platform"/>
            <consortium name="The Broad Institute Genome Sequencing Center for Infectious Disease"/>
            <person name="Wu L."/>
            <person name="Ma J."/>
        </authorList>
    </citation>
    <scope>NUCLEOTIDE SEQUENCE [LARGE SCALE GENOMIC DNA]</scope>
    <source>
        <strain evidence="2">JCM 9458</strain>
    </source>
</reference>
<protein>
    <submittedName>
        <fullName evidence="1">Uncharacterized protein</fullName>
    </submittedName>
</protein>
<comment type="caution">
    <text evidence="1">The sequence shown here is derived from an EMBL/GenBank/DDBJ whole genome shotgun (WGS) entry which is preliminary data.</text>
</comment>
<gene>
    <name evidence="1" type="ORF">GCM10020369_20670</name>
</gene>
<name>A0ABP6SVB6_9ACTN</name>
<keyword evidence="2" id="KW-1185">Reference proteome</keyword>
<evidence type="ECO:0000313" key="2">
    <source>
        <dbReference type="Proteomes" id="UP001501676"/>
    </source>
</evidence>
<sequence length="51" mass="5701">MPMQVLTMRTADSPFCRVYADWHTRLNPATQAGLLAFPTDGKPVSVRPPEE</sequence>
<dbReference type="Proteomes" id="UP001501676">
    <property type="component" value="Unassembled WGS sequence"/>
</dbReference>